<dbReference type="SUPFAM" id="SSF47459">
    <property type="entry name" value="HLH, helix-loop-helix DNA-binding domain"/>
    <property type="match status" value="1"/>
</dbReference>
<dbReference type="AlphaFoldDB" id="A0A2G5DL19"/>
<dbReference type="PANTHER" id="PTHR16223">
    <property type="entry name" value="TRANSCRIPTION FACTOR BHLH83-RELATED"/>
    <property type="match status" value="1"/>
</dbReference>
<keyword evidence="4" id="KW-0804">Transcription</keyword>
<dbReference type="InterPro" id="IPR045843">
    <property type="entry name" value="IND-like"/>
</dbReference>
<evidence type="ECO:0000256" key="6">
    <source>
        <dbReference type="SAM" id="MobiDB-lite"/>
    </source>
</evidence>
<dbReference type="CDD" id="cd11454">
    <property type="entry name" value="bHLH_AtIND_like"/>
    <property type="match status" value="1"/>
</dbReference>
<feature type="region of interest" description="Disordered" evidence="6">
    <location>
        <begin position="157"/>
        <end position="258"/>
    </location>
</feature>
<feature type="domain" description="BHLH" evidence="7">
    <location>
        <begin position="287"/>
        <end position="336"/>
    </location>
</feature>
<dbReference type="SMART" id="SM00353">
    <property type="entry name" value="HLH"/>
    <property type="match status" value="1"/>
</dbReference>
<organism evidence="8 9">
    <name type="scientific">Aquilegia coerulea</name>
    <name type="common">Rocky mountain columbine</name>
    <dbReference type="NCBI Taxonomy" id="218851"/>
    <lineage>
        <taxon>Eukaryota</taxon>
        <taxon>Viridiplantae</taxon>
        <taxon>Streptophyta</taxon>
        <taxon>Embryophyta</taxon>
        <taxon>Tracheophyta</taxon>
        <taxon>Spermatophyta</taxon>
        <taxon>Magnoliopsida</taxon>
        <taxon>Ranunculales</taxon>
        <taxon>Ranunculaceae</taxon>
        <taxon>Thalictroideae</taxon>
        <taxon>Aquilegia</taxon>
    </lineage>
</organism>
<evidence type="ECO:0000256" key="2">
    <source>
        <dbReference type="ARBA" id="ARBA00023015"/>
    </source>
</evidence>
<reference evidence="8 9" key="1">
    <citation type="submission" date="2017-09" db="EMBL/GenBank/DDBJ databases">
        <title>WGS assembly of Aquilegia coerulea Goldsmith.</title>
        <authorList>
            <person name="Hodges S."/>
            <person name="Kramer E."/>
            <person name="Nordborg M."/>
            <person name="Tomkins J."/>
            <person name="Borevitz J."/>
            <person name="Derieg N."/>
            <person name="Yan J."/>
            <person name="Mihaltcheva S."/>
            <person name="Hayes R.D."/>
            <person name="Rokhsar D."/>
        </authorList>
    </citation>
    <scope>NUCLEOTIDE SEQUENCE [LARGE SCALE GENOMIC DNA]</scope>
    <source>
        <strain evidence="9">cv. Goldsmith</strain>
    </source>
</reference>
<dbReference type="GO" id="GO:0000981">
    <property type="term" value="F:DNA-binding transcription factor activity, RNA polymerase II-specific"/>
    <property type="evidence" value="ECO:0007669"/>
    <property type="project" value="TreeGrafter"/>
</dbReference>
<evidence type="ECO:0000256" key="1">
    <source>
        <dbReference type="ARBA" id="ARBA00004123"/>
    </source>
</evidence>
<dbReference type="OrthoDB" id="651283at2759"/>
<dbReference type="FunFam" id="4.10.280.10:FF:000022">
    <property type="entry name" value="Basic helix-loop-helix transcription factor"/>
    <property type="match status" value="1"/>
</dbReference>
<feature type="compositionally biased region" description="Polar residues" evidence="6">
    <location>
        <begin position="242"/>
        <end position="251"/>
    </location>
</feature>
<proteinExistence type="predicted"/>
<keyword evidence="2" id="KW-0805">Transcription regulation</keyword>
<dbReference type="InterPro" id="IPR036638">
    <property type="entry name" value="HLH_DNA-bd_sf"/>
</dbReference>
<evidence type="ECO:0000256" key="5">
    <source>
        <dbReference type="ARBA" id="ARBA00023242"/>
    </source>
</evidence>
<dbReference type="PROSITE" id="PS50888">
    <property type="entry name" value="BHLH"/>
    <property type="match status" value="1"/>
</dbReference>
<dbReference type="Pfam" id="PF00010">
    <property type="entry name" value="HLH"/>
    <property type="match status" value="1"/>
</dbReference>
<dbReference type="EMBL" id="KZ305034">
    <property type="protein sequence ID" value="PIA44192.1"/>
    <property type="molecule type" value="Genomic_DNA"/>
</dbReference>
<dbReference type="InterPro" id="IPR011598">
    <property type="entry name" value="bHLH_dom"/>
</dbReference>
<evidence type="ECO:0000259" key="7">
    <source>
        <dbReference type="PROSITE" id="PS50888"/>
    </source>
</evidence>
<dbReference type="FunCoup" id="A0A2G5DL19">
    <property type="interactions" value="79"/>
</dbReference>
<dbReference type="Gene3D" id="4.10.280.10">
    <property type="entry name" value="Helix-loop-helix DNA-binding domain"/>
    <property type="match status" value="1"/>
</dbReference>
<keyword evidence="9" id="KW-1185">Reference proteome</keyword>
<keyword evidence="5" id="KW-0539">Nucleus</keyword>
<dbReference type="GO" id="GO:0000978">
    <property type="term" value="F:RNA polymerase II cis-regulatory region sequence-specific DNA binding"/>
    <property type="evidence" value="ECO:0007669"/>
    <property type="project" value="TreeGrafter"/>
</dbReference>
<evidence type="ECO:0000256" key="3">
    <source>
        <dbReference type="ARBA" id="ARBA00023125"/>
    </source>
</evidence>
<sequence>MASLGTISEGEWSSFGGMISTDEASFMSQFIGNYAFQSEQEDGSLSLANIASTFWPCHEPITTAVGLDENLYFCHDANSNSDYFPKGCSNSASVFLPYIEQENYHLNNASSILIDNNNVMPMDFCMMEEQNPSFPCKVISDNVMEEVACLSQEISDSLGETEGHPSNAVSSPDSKSQPKRKSEMTQLETDTENKSIAILSENPKKKSRASGSARKNKKNVEPKKNKAITVASNNDEEISADLNGQSSSSNISEDDTNVPQEVNGVEADCKVSESLDMNGKTRAGRGSATDPQSIYARKRRERINERLRILQNLVPNGTKVDISTMLEEAVHYVKFLQVQIKLLSSDDMWMYAPLAYNGMDLGLDLKISQPR</sequence>
<protein>
    <recommendedName>
        <fullName evidence="7">BHLH domain-containing protein</fullName>
    </recommendedName>
</protein>
<evidence type="ECO:0000313" key="8">
    <source>
        <dbReference type="EMBL" id="PIA44192.1"/>
    </source>
</evidence>
<gene>
    <name evidence="8" type="ORF">AQUCO_01700066v1</name>
</gene>
<dbReference type="Proteomes" id="UP000230069">
    <property type="component" value="Unassembled WGS sequence"/>
</dbReference>
<keyword evidence="3" id="KW-0238">DNA-binding</keyword>
<dbReference type="PANTHER" id="PTHR16223:SF274">
    <property type="entry name" value="TRANSCRIPTION FACTOR BHLH84"/>
    <property type="match status" value="1"/>
</dbReference>
<evidence type="ECO:0000313" key="9">
    <source>
        <dbReference type="Proteomes" id="UP000230069"/>
    </source>
</evidence>
<accession>A0A2G5DL19</accession>
<dbReference type="STRING" id="218851.A0A2G5DL19"/>
<dbReference type="GO" id="GO:0005634">
    <property type="term" value="C:nucleus"/>
    <property type="evidence" value="ECO:0007669"/>
    <property type="project" value="UniProtKB-SubCell"/>
</dbReference>
<comment type="subcellular location">
    <subcellularLocation>
        <location evidence="1">Nucleus</location>
    </subcellularLocation>
</comment>
<evidence type="ECO:0000256" key="4">
    <source>
        <dbReference type="ARBA" id="ARBA00023163"/>
    </source>
</evidence>
<name>A0A2G5DL19_AQUCA</name>
<dbReference type="InParanoid" id="A0A2G5DL19"/>
<dbReference type="GO" id="GO:0046983">
    <property type="term" value="F:protein dimerization activity"/>
    <property type="evidence" value="ECO:0007669"/>
    <property type="project" value="InterPro"/>
</dbReference>